<feature type="transmembrane region" description="Helical" evidence="7">
    <location>
        <begin position="287"/>
        <end position="306"/>
    </location>
</feature>
<dbReference type="Proteomes" id="UP000664303">
    <property type="component" value="Unassembled WGS sequence"/>
</dbReference>
<feature type="transmembrane region" description="Helical" evidence="7">
    <location>
        <begin position="413"/>
        <end position="435"/>
    </location>
</feature>
<keyword evidence="4 7" id="KW-0812">Transmembrane</keyword>
<feature type="transmembrane region" description="Helical" evidence="7">
    <location>
        <begin position="379"/>
        <end position="401"/>
    </location>
</feature>
<evidence type="ECO:0000256" key="1">
    <source>
        <dbReference type="ARBA" id="ARBA00004651"/>
    </source>
</evidence>
<keyword evidence="9" id="KW-1185">Reference proteome</keyword>
<feature type="transmembrane region" description="Helical" evidence="7">
    <location>
        <begin position="318"/>
        <end position="337"/>
    </location>
</feature>
<organism evidence="8 9">
    <name type="scientific">Parahaliea mediterranea</name>
    <dbReference type="NCBI Taxonomy" id="651086"/>
    <lineage>
        <taxon>Bacteria</taxon>
        <taxon>Pseudomonadati</taxon>
        <taxon>Pseudomonadota</taxon>
        <taxon>Gammaproteobacteria</taxon>
        <taxon>Cellvibrionales</taxon>
        <taxon>Halieaceae</taxon>
        <taxon>Parahaliea</taxon>
    </lineage>
</organism>
<dbReference type="PANTHER" id="PTHR30250">
    <property type="entry name" value="PST FAMILY PREDICTED COLANIC ACID TRANSPORTER"/>
    <property type="match status" value="1"/>
</dbReference>
<feature type="transmembrane region" description="Helical" evidence="7">
    <location>
        <begin position="357"/>
        <end position="373"/>
    </location>
</feature>
<evidence type="ECO:0000256" key="6">
    <source>
        <dbReference type="ARBA" id="ARBA00023136"/>
    </source>
</evidence>
<accession>A0A939DFW9</accession>
<feature type="transmembrane region" description="Helical" evidence="7">
    <location>
        <begin position="115"/>
        <end position="135"/>
    </location>
</feature>
<dbReference type="AlphaFoldDB" id="A0A939DFW9"/>
<dbReference type="CDD" id="cd13127">
    <property type="entry name" value="MATE_tuaB_like"/>
    <property type="match status" value="1"/>
</dbReference>
<dbReference type="GO" id="GO:0005886">
    <property type="term" value="C:plasma membrane"/>
    <property type="evidence" value="ECO:0007669"/>
    <property type="project" value="UniProtKB-SubCell"/>
</dbReference>
<dbReference type="RefSeq" id="WP_206560883.1">
    <property type="nucleotide sequence ID" value="NZ_JAFKCZ010000008.1"/>
</dbReference>
<name>A0A939DFW9_9GAMM</name>
<keyword evidence="3" id="KW-1003">Cell membrane</keyword>
<evidence type="ECO:0000313" key="8">
    <source>
        <dbReference type="EMBL" id="MBN7797436.1"/>
    </source>
</evidence>
<comment type="caution">
    <text evidence="8">The sequence shown here is derived from an EMBL/GenBank/DDBJ whole genome shotgun (WGS) entry which is preliminary data.</text>
</comment>
<evidence type="ECO:0000256" key="3">
    <source>
        <dbReference type="ARBA" id="ARBA00022475"/>
    </source>
</evidence>
<proteinExistence type="inferred from homology"/>
<evidence type="ECO:0000256" key="2">
    <source>
        <dbReference type="ARBA" id="ARBA00007430"/>
    </source>
</evidence>
<dbReference type="PANTHER" id="PTHR30250:SF10">
    <property type="entry name" value="LIPOPOLYSACCHARIDE BIOSYNTHESIS PROTEIN WZXC"/>
    <property type="match status" value="1"/>
</dbReference>
<comment type="subcellular location">
    <subcellularLocation>
        <location evidence="1">Cell membrane</location>
        <topology evidence="1">Multi-pass membrane protein</topology>
    </subcellularLocation>
</comment>
<evidence type="ECO:0000313" key="9">
    <source>
        <dbReference type="Proteomes" id="UP000664303"/>
    </source>
</evidence>
<feature type="transmembrane region" description="Helical" evidence="7">
    <location>
        <begin position="226"/>
        <end position="244"/>
    </location>
</feature>
<keyword evidence="6 7" id="KW-0472">Membrane</keyword>
<protein>
    <submittedName>
        <fullName evidence="8">Lipopolysaccharide biosynthesis protein</fullName>
    </submittedName>
</protein>
<evidence type="ECO:0000256" key="7">
    <source>
        <dbReference type="SAM" id="Phobius"/>
    </source>
</evidence>
<feature type="transmembrane region" description="Helical" evidence="7">
    <location>
        <begin position="171"/>
        <end position="192"/>
    </location>
</feature>
<comment type="similarity">
    <text evidence="2">Belongs to the polysaccharide synthase family.</text>
</comment>
<keyword evidence="5 7" id="KW-1133">Transmembrane helix</keyword>
<evidence type="ECO:0000256" key="4">
    <source>
        <dbReference type="ARBA" id="ARBA00022692"/>
    </source>
</evidence>
<feature type="transmembrane region" description="Helical" evidence="7">
    <location>
        <begin position="83"/>
        <end position="109"/>
    </location>
</feature>
<feature type="transmembrane region" description="Helical" evidence="7">
    <location>
        <begin position="441"/>
        <end position="465"/>
    </location>
</feature>
<sequence length="494" mass="53326">MTDGIYKHLARGAAWSIGMKWTMRLIGMVNIVILARLLTPADFGIVAMAMVAIAFVQSFTELGPDQLLIRDTDPDTDHINSAWTIKILQGALVALLLLAVAPFAAAYFGDPRLVGVLYVLALAPLIDGTSNIGITLARKQLNFQLDFWAEVVTRIITFIVTLALVLWLRSYWALIIGHVLNSVAYVLVSFLLHPWRPRICFAYFRRYLAFAGYILPIRIAKFFNGRMGTIIVGGMGNAGLLGIYKMAADLAEMVTGQIATPLSRGLFPGYARLSNDPPALATAFRNVLAASAMVMFPIATGLAAVAQDFVPLLLGDQWLATIPLMSWLCLYAMFSAINRLMTTHILIVAGKERHSALVAWFRLAILFPAAYLASREYGVIGVAIACAGVSVFMLPVSGWVLSRAIPLGFGGVLAVLARPAIASMAMYWCVAHWLVAVLEPGLFRLVAGVVLGVGIYAVIILLGWVSAGRPSGVESLLLAATRKYARLGSGQSGS</sequence>
<reference evidence="8" key="1">
    <citation type="submission" date="2021-02" db="EMBL/GenBank/DDBJ databases">
        <title>PHA producing bacteria isolated from coastal sediment in Guangdong, Shenzhen.</title>
        <authorList>
            <person name="Zheng W."/>
            <person name="Yu S."/>
            <person name="Huang Y."/>
        </authorList>
    </citation>
    <scope>NUCLEOTIDE SEQUENCE</scope>
    <source>
        <strain evidence="8">TN14-10</strain>
    </source>
</reference>
<evidence type="ECO:0000256" key="5">
    <source>
        <dbReference type="ARBA" id="ARBA00022989"/>
    </source>
</evidence>
<dbReference type="EMBL" id="JAFKCZ010000008">
    <property type="protein sequence ID" value="MBN7797436.1"/>
    <property type="molecule type" value="Genomic_DNA"/>
</dbReference>
<dbReference type="Pfam" id="PF13440">
    <property type="entry name" value="Polysacc_synt_3"/>
    <property type="match status" value="1"/>
</dbReference>
<feature type="transmembrane region" description="Helical" evidence="7">
    <location>
        <begin position="147"/>
        <end position="165"/>
    </location>
</feature>
<gene>
    <name evidence="8" type="ORF">JYP50_12580</name>
</gene>
<dbReference type="InterPro" id="IPR050833">
    <property type="entry name" value="Poly_Biosynth_Transport"/>
</dbReference>